<sequence>MIFGVNTMFFKKAGGSIFGVSLNKAEQKALDQEIKRQIVENDHRFDMDKESMILWMLHTKFGFGPKRLKRAWELFYSESQKLREYYLLDEGDEPWISRQKLKEIGCDVEAWYQEWRETNAQTLAK</sequence>
<accession>A0A8S5PUW2</accession>
<name>A0A8S5PUW2_9CAUD</name>
<reference evidence="1" key="1">
    <citation type="journal article" date="2021" name="Proc. Natl. Acad. Sci. U.S.A.">
        <title>A Catalog of Tens of Thousands of Viruses from Human Metagenomes Reveals Hidden Associations with Chronic Diseases.</title>
        <authorList>
            <person name="Tisza M.J."/>
            <person name="Buck C.B."/>
        </authorList>
    </citation>
    <scope>NUCLEOTIDE SEQUENCE</scope>
    <source>
        <strain evidence="1">Ct3es5</strain>
    </source>
</reference>
<protein>
    <submittedName>
        <fullName evidence="1">Uncharacterized protein</fullName>
    </submittedName>
</protein>
<organism evidence="1">
    <name type="scientific">Siphoviridae sp. ct3es5</name>
    <dbReference type="NCBI Taxonomy" id="2825322"/>
    <lineage>
        <taxon>Viruses</taxon>
        <taxon>Duplodnaviria</taxon>
        <taxon>Heunggongvirae</taxon>
        <taxon>Uroviricota</taxon>
        <taxon>Caudoviricetes</taxon>
    </lineage>
</organism>
<evidence type="ECO:0000313" key="1">
    <source>
        <dbReference type="EMBL" id="DAE10337.1"/>
    </source>
</evidence>
<dbReference type="EMBL" id="BK015507">
    <property type="protein sequence ID" value="DAE10337.1"/>
    <property type="molecule type" value="Genomic_DNA"/>
</dbReference>
<proteinExistence type="predicted"/>